<dbReference type="GeneID" id="41397332"/>
<name>G0EZ04_CUPNN</name>
<dbReference type="EMBL" id="CP002877">
    <property type="protein sequence ID" value="AEI76269.1"/>
    <property type="molecule type" value="Genomic_DNA"/>
</dbReference>
<sequence length="61" mass="6993">MGDSPAHGKRYFAVRMKSFIRASRRHAMRLALPSGSWTERDFARFISSVGMPGRIKNDPRQ</sequence>
<evidence type="ECO:0000313" key="1">
    <source>
        <dbReference type="EMBL" id="AEI76269.1"/>
    </source>
</evidence>
<reference evidence="1 2" key="1">
    <citation type="journal article" date="2011" name="J. Bacteriol.">
        <title>Complete genome sequence of the type strain Cupriavidus necator N-1.</title>
        <authorList>
            <person name="Poehlein A."/>
            <person name="Kusian B."/>
            <person name="Friedrich B."/>
            <person name="Daniel R."/>
            <person name="Bowien B."/>
        </authorList>
    </citation>
    <scope>NUCLEOTIDE SEQUENCE [LARGE SCALE GENOMIC DNA]</scope>
    <source>
        <strain evidence="2">ATCC 43291 / DSM 13513 / CCUG 52238 / LMG 8453 / N-1</strain>
    </source>
</reference>
<evidence type="ECO:0000313" key="2">
    <source>
        <dbReference type="Proteomes" id="UP000006798"/>
    </source>
</evidence>
<dbReference type="AlphaFoldDB" id="G0EZ04"/>
<protein>
    <submittedName>
        <fullName evidence="1">Uncharacterized protein</fullName>
    </submittedName>
</protein>
<proteinExistence type="predicted"/>
<dbReference type="HOGENOM" id="CLU_2914766_0_0_4"/>
<dbReference type="Proteomes" id="UP000006798">
    <property type="component" value="Chromosome 1"/>
</dbReference>
<dbReference type="KEGG" id="cnc:CNE_1c09090"/>
<accession>G0EZ04</accession>
<gene>
    <name evidence="1" type="ordered locus">CNE_1c09090</name>
</gene>
<dbReference type="RefSeq" id="WP_013955939.1">
    <property type="nucleotide sequence ID" value="NC_015726.1"/>
</dbReference>
<organism evidence="1 2">
    <name type="scientific">Cupriavidus necator (strain ATCC 43291 / DSM 13513 / CCUG 52238 / LMG 8453 / N-1)</name>
    <name type="common">Ralstonia eutropha</name>
    <dbReference type="NCBI Taxonomy" id="1042878"/>
    <lineage>
        <taxon>Bacteria</taxon>
        <taxon>Pseudomonadati</taxon>
        <taxon>Pseudomonadota</taxon>
        <taxon>Betaproteobacteria</taxon>
        <taxon>Burkholderiales</taxon>
        <taxon>Burkholderiaceae</taxon>
        <taxon>Cupriavidus</taxon>
    </lineage>
</organism>